<keyword evidence="3" id="KW-1185">Reference proteome</keyword>
<accession>A0A2T3ZIF4</accession>
<feature type="chain" id="PRO_5015736758" description="Secreted protein" evidence="1">
    <location>
        <begin position="21"/>
        <end position="77"/>
    </location>
</feature>
<dbReference type="AlphaFoldDB" id="A0A2T3ZIF4"/>
<reference evidence="2 3" key="1">
    <citation type="submission" date="2016-07" db="EMBL/GenBank/DDBJ databases">
        <title>Multiple horizontal gene transfer events from other fungi enriched the ability of initially mycotrophic Trichoderma (Ascomycota) to feed on dead plant biomass.</title>
        <authorList>
            <consortium name="DOE Joint Genome Institute"/>
            <person name="Aerts A."/>
            <person name="Atanasova L."/>
            <person name="Chenthamara K."/>
            <person name="Zhang J."/>
            <person name="Grujic M."/>
            <person name="Henrissat B."/>
            <person name="Kuo A."/>
            <person name="Salamov A."/>
            <person name="Lipzen A."/>
            <person name="Labutti K."/>
            <person name="Barry K."/>
            <person name="Miao Y."/>
            <person name="Rahimi M.J."/>
            <person name="Shen Q."/>
            <person name="Grigoriev I.V."/>
            <person name="Kubicek C.P."/>
            <person name="Druzhinina I.S."/>
        </authorList>
    </citation>
    <scope>NUCLEOTIDE SEQUENCE [LARGE SCALE GENOMIC DNA]</scope>
    <source>
        <strain evidence="2 3">CBS 433.97</strain>
    </source>
</reference>
<sequence length="77" mass="8614">MTWFLTSLSLAVLSFMQVESINSIICLFVSFSTGDSSLTMDDAYNFRIKKAGSGFDSRYAGSLRILHIYPLHGGWLQ</sequence>
<protein>
    <recommendedName>
        <fullName evidence="4">Secreted protein</fullName>
    </recommendedName>
</protein>
<keyword evidence="1" id="KW-0732">Signal</keyword>
<gene>
    <name evidence="2" type="ORF">M441DRAFT_351645</name>
</gene>
<dbReference type="EMBL" id="KZ679258">
    <property type="protein sequence ID" value="PTB44576.1"/>
    <property type="molecule type" value="Genomic_DNA"/>
</dbReference>
<evidence type="ECO:0008006" key="4">
    <source>
        <dbReference type="Google" id="ProtNLM"/>
    </source>
</evidence>
<organism evidence="2 3">
    <name type="scientific">Trichoderma asperellum (strain ATCC 204424 / CBS 433.97 / NBRC 101777)</name>
    <dbReference type="NCBI Taxonomy" id="1042311"/>
    <lineage>
        <taxon>Eukaryota</taxon>
        <taxon>Fungi</taxon>
        <taxon>Dikarya</taxon>
        <taxon>Ascomycota</taxon>
        <taxon>Pezizomycotina</taxon>
        <taxon>Sordariomycetes</taxon>
        <taxon>Hypocreomycetidae</taxon>
        <taxon>Hypocreales</taxon>
        <taxon>Hypocreaceae</taxon>
        <taxon>Trichoderma</taxon>
    </lineage>
</organism>
<name>A0A2T3ZIF4_TRIA4</name>
<proteinExistence type="predicted"/>
<evidence type="ECO:0000313" key="3">
    <source>
        <dbReference type="Proteomes" id="UP000240493"/>
    </source>
</evidence>
<evidence type="ECO:0000313" key="2">
    <source>
        <dbReference type="EMBL" id="PTB44576.1"/>
    </source>
</evidence>
<dbReference type="Proteomes" id="UP000240493">
    <property type="component" value="Unassembled WGS sequence"/>
</dbReference>
<evidence type="ECO:0000256" key="1">
    <source>
        <dbReference type="SAM" id="SignalP"/>
    </source>
</evidence>
<feature type="signal peptide" evidence="1">
    <location>
        <begin position="1"/>
        <end position="20"/>
    </location>
</feature>